<sequence>MSLPSSPRQSSFAPSSRSSKTSPNPPKKRSNFFSGLFSVKEPSSQALHDYQRQLMKQGGGRVTAVGMPGVSSAKLPATVPKVNSKWDGVPHTLKEKQHDAARQSMSEWSRQLGTSRSGGFEHRPTSSADSSRKRLSRGTMSGLSMQSGSSNNLAELYGWESNSNHSASCVIDFAAEHRPTTSRSTSSWSAPPLQQSSVFTPHDPPRPPVTPLPLTELSPPSRFGSPNPPALSYSPMLTPYDSSPATPDVPLPFMSLASPKSGSSPQENAETALLDLPVSAEEVIVKSAGVNILGPPAAAKRKPRPTPLLPSDQRPNTSGAEFQSSSIHRREAPSQSTPSPRPALASYFPNTGSPANMPVRQNSTRERLGLGMNLKNQFAPPWRSSEHATDDVNVEAERIITPTPEGGQSLRRKSRMALFKK</sequence>
<feature type="region of interest" description="Disordered" evidence="1">
    <location>
        <begin position="1"/>
        <end position="37"/>
    </location>
</feature>
<evidence type="ECO:0000313" key="2">
    <source>
        <dbReference type="EMBL" id="CAF9916003.1"/>
    </source>
</evidence>
<feature type="compositionally biased region" description="Basic residues" evidence="1">
    <location>
        <begin position="410"/>
        <end position="421"/>
    </location>
</feature>
<feature type="compositionally biased region" description="Polar residues" evidence="1">
    <location>
        <begin position="258"/>
        <end position="269"/>
    </location>
</feature>
<feature type="region of interest" description="Disordered" evidence="1">
    <location>
        <begin position="289"/>
        <end position="360"/>
    </location>
</feature>
<feature type="compositionally biased region" description="Polar residues" evidence="1">
    <location>
        <begin position="138"/>
        <end position="150"/>
    </location>
</feature>
<protein>
    <submittedName>
        <fullName evidence="2">Uncharacterized protein</fullName>
    </submittedName>
</protein>
<comment type="caution">
    <text evidence="2">The sequence shown here is derived from an EMBL/GenBank/DDBJ whole genome shotgun (WGS) entry which is preliminary data.</text>
</comment>
<proteinExistence type="predicted"/>
<dbReference type="Proteomes" id="UP000664203">
    <property type="component" value="Unassembled WGS sequence"/>
</dbReference>
<accession>A0A8H3F5G5</accession>
<organism evidence="2 3">
    <name type="scientific">Alectoria fallacina</name>
    <dbReference type="NCBI Taxonomy" id="1903189"/>
    <lineage>
        <taxon>Eukaryota</taxon>
        <taxon>Fungi</taxon>
        <taxon>Dikarya</taxon>
        <taxon>Ascomycota</taxon>
        <taxon>Pezizomycotina</taxon>
        <taxon>Lecanoromycetes</taxon>
        <taxon>OSLEUM clade</taxon>
        <taxon>Lecanoromycetidae</taxon>
        <taxon>Lecanorales</taxon>
        <taxon>Lecanorineae</taxon>
        <taxon>Parmeliaceae</taxon>
        <taxon>Alectoria</taxon>
    </lineage>
</organism>
<feature type="compositionally biased region" description="Low complexity" evidence="1">
    <location>
        <begin position="1"/>
        <end position="22"/>
    </location>
</feature>
<name>A0A8H3F5G5_9LECA</name>
<feature type="compositionally biased region" description="Polar residues" evidence="1">
    <location>
        <begin position="313"/>
        <end position="326"/>
    </location>
</feature>
<dbReference type="EMBL" id="CAJPDR010000087">
    <property type="protein sequence ID" value="CAF9916003.1"/>
    <property type="molecule type" value="Genomic_DNA"/>
</dbReference>
<evidence type="ECO:0000313" key="3">
    <source>
        <dbReference type="Proteomes" id="UP000664203"/>
    </source>
</evidence>
<gene>
    <name evidence="2" type="ORF">ALECFALPRED_010465</name>
</gene>
<dbReference type="AlphaFoldDB" id="A0A8H3F5G5"/>
<dbReference type="OrthoDB" id="4117770at2759"/>
<feature type="region of interest" description="Disordered" evidence="1">
    <location>
        <begin position="177"/>
        <end position="273"/>
    </location>
</feature>
<feature type="compositionally biased region" description="Polar residues" evidence="1">
    <location>
        <begin position="348"/>
        <end position="360"/>
    </location>
</feature>
<feature type="region of interest" description="Disordered" evidence="1">
    <location>
        <begin position="52"/>
        <end position="150"/>
    </location>
</feature>
<feature type="compositionally biased region" description="Polar residues" evidence="1">
    <location>
        <begin position="103"/>
        <end position="117"/>
    </location>
</feature>
<evidence type="ECO:0000256" key="1">
    <source>
        <dbReference type="SAM" id="MobiDB-lite"/>
    </source>
</evidence>
<keyword evidence="3" id="KW-1185">Reference proteome</keyword>
<feature type="compositionally biased region" description="Basic and acidic residues" evidence="1">
    <location>
        <begin position="92"/>
        <end position="101"/>
    </location>
</feature>
<reference evidence="2" key="1">
    <citation type="submission" date="2021-03" db="EMBL/GenBank/DDBJ databases">
        <authorList>
            <person name="Tagirdzhanova G."/>
        </authorList>
    </citation>
    <scope>NUCLEOTIDE SEQUENCE</scope>
</reference>
<feature type="region of interest" description="Disordered" evidence="1">
    <location>
        <begin position="397"/>
        <end position="421"/>
    </location>
</feature>